<feature type="domain" description="C2H2-type" evidence="14">
    <location>
        <begin position="73"/>
        <end position="101"/>
    </location>
</feature>
<feature type="compositionally biased region" description="Polar residues" evidence="13">
    <location>
        <begin position="734"/>
        <end position="746"/>
    </location>
</feature>
<evidence type="ECO:0000256" key="7">
    <source>
        <dbReference type="ARBA" id="ARBA00022833"/>
    </source>
</evidence>
<feature type="compositionally biased region" description="Basic and acidic residues" evidence="13">
    <location>
        <begin position="466"/>
        <end position="503"/>
    </location>
</feature>
<dbReference type="Gene3D" id="3.30.160.60">
    <property type="entry name" value="Classic Zinc Finger"/>
    <property type="match status" value="3"/>
</dbReference>
<dbReference type="AlphaFoldDB" id="A0AAE1AA78"/>
<dbReference type="InterPro" id="IPR036236">
    <property type="entry name" value="Znf_C2H2_sf"/>
</dbReference>
<keyword evidence="8" id="KW-0805">Transcription regulation</keyword>
<feature type="compositionally biased region" description="Gly residues" evidence="13">
    <location>
        <begin position="699"/>
        <end position="709"/>
    </location>
</feature>
<evidence type="ECO:0000256" key="4">
    <source>
        <dbReference type="ARBA" id="ARBA00022723"/>
    </source>
</evidence>
<evidence type="ECO:0000256" key="6">
    <source>
        <dbReference type="ARBA" id="ARBA00022771"/>
    </source>
</evidence>
<keyword evidence="10" id="KW-0804">Transcription</keyword>
<evidence type="ECO:0000256" key="8">
    <source>
        <dbReference type="ARBA" id="ARBA00023015"/>
    </source>
</evidence>
<evidence type="ECO:0000313" key="16">
    <source>
        <dbReference type="Proteomes" id="UP001283361"/>
    </source>
</evidence>
<evidence type="ECO:0000256" key="12">
    <source>
        <dbReference type="PROSITE-ProRule" id="PRU00042"/>
    </source>
</evidence>
<evidence type="ECO:0000256" key="11">
    <source>
        <dbReference type="ARBA" id="ARBA00023242"/>
    </source>
</evidence>
<dbReference type="SUPFAM" id="SSF57667">
    <property type="entry name" value="beta-beta-alpha zinc fingers"/>
    <property type="match status" value="2"/>
</dbReference>
<keyword evidence="16" id="KW-1185">Reference proteome</keyword>
<keyword evidence="5" id="KW-0677">Repeat</keyword>
<protein>
    <recommendedName>
        <fullName evidence="14">C2H2-type domain-containing protein</fullName>
    </recommendedName>
</protein>
<dbReference type="EMBL" id="JAWDGP010002306">
    <property type="protein sequence ID" value="KAK3784134.1"/>
    <property type="molecule type" value="Genomic_DNA"/>
</dbReference>
<evidence type="ECO:0000313" key="15">
    <source>
        <dbReference type="EMBL" id="KAK3784134.1"/>
    </source>
</evidence>
<dbReference type="GO" id="GO:0008270">
    <property type="term" value="F:zinc ion binding"/>
    <property type="evidence" value="ECO:0007669"/>
    <property type="project" value="UniProtKB-KW"/>
</dbReference>
<evidence type="ECO:0000256" key="9">
    <source>
        <dbReference type="ARBA" id="ARBA00023125"/>
    </source>
</evidence>
<sequence>MESPMKPVPASNGPRPHRCEVCQRSFREIATLRKHEQLHRADRPYVCTTCGKSFLWSSNLKVHERVHTGERPYKCKICHRCFTQSNDLRRHERNVHMRGKLYGYKTGRHTAQADSQQVNLAAYQAFAMQQRALLQQALTYESYLQKAAAGGVAGGGSAAAAAAQLFHHTQQAAMGGAGPPRPPDGGPPSHVASSSSPRRSPLKLEQVTPPATPSDVEGNHGHDKRALGGHSSSPHEREMGLHSPGRAGALTSMPLVSVIHSPPALLPSHYSVMKTEGGLDLVSRAGSLPSFSSFRPMPRPLDGIQAMSMGAMGPRGPPHHPHLPPSTTAGSGGAGAEGALRVSPHHLHHTPSSHLSPVGSEGGSGVILSPHGQPHLNHHHHPHHHDQQHHPDPRLAQEMINFHHHHHQQHQQHHNNGNGSGSSNDLNCSVSTSSGSHISGEGIPNGPSVSVRQLSPSSRRSLSPGDTDRRRERKNGEIMEVDEDRRTEGAEDGDGRKSRERRQSMGSDYNRNGDVGAEDGELHPHHHRNGPRRSSSRDGYMGMRSPEHGTGSLERSLSDQLHHDEPQRQYHRSRSVSPDYRHHHHRHLDPRDHLVHPSRPLEEEHLRKMAGSSSYPCDSVMDLSMSKPPALTSASPPSRSSSTASSSHVVDKEVAGVTNNSSSSNNNNNISNSSASAAAMPPPKTPTSAALTPTALPNGGLGGILGLVGDGRRRTASSSEFGESESEPGKRDVTTTSATPTNSGADSSIHHCQHCNIFFNDYTMFHLHESLHMPYEDHPFRCPSCGTHCQDKIEFMFHTVWHVKYPHTIPNYTPFREGFLASSPP</sequence>
<keyword evidence="11" id="KW-0539">Nucleus</keyword>
<feature type="domain" description="C2H2-type" evidence="14">
    <location>
        <begin position="17"/>
        <end position="44"/>
    </location>
</feature>
<feature type="compositionally biased region" description="Basic residues" evidence="13">
    <location>
        <begin position="404"/>
        <end position="413"/>
    </location>
</feature>
<comment type="caution">
    <text evidence="15">The sequence shown here is derived from an EMBL/GenBank/DDBJ whole genome shotgun (WGS) entry which is preliminary data.</text>
</comment>
<evidence type="ECO:0000256" key="2">
    <source>
        <dbReference type="ARBA" id="ARBA00004123"/>
    </source>
</evidence>
<feature type="compositionally biased region" description="Low complexity" evidence="13">
    <location>
        <begin position="414"/>
        <end position="464"/>
    </location>
</feature>
<proteinExistence type="inferred from homology"/>
<gene>
    <name evidence="15" type="ORF">RRG08_030925</name>
</gene>
<dbReference type="InterPro" id="IPR050888">
    <property type="entry name" value="ZnF_C2H2-type_TF"/>
</dbReference>
<dbReference type="Proteomes" id="UP001283361">
    <property type="component" value="Unassembled WGS sequence"/>
</dbReference>
<feature type="compositionally biased region" description="Basic and acidic residues" evidence="13">
    <location>
        <begin position="217"/>
        <end position="226"/>
    </location>
</feature>
<comment type="function">
    <text evidence="1">May be involved in transcriptional regulation.</text>
</comment>
<dbReference type="PROSITE" id="PS50157">
    <property type="entry name" value="ZINC_FINGER_C2H2_2"/>
    <property type="match status" value="3"/>
</dbReference>
<name>A0AAE1AA78_9GAST</name>
<evidence type="ECO:0000256" key="10">
    <source>
        <dbReference type="ARBA" id="ARBA00023163"/>
    </source>
</evidence>
<dbReference type="FunFam" id="3.30.160.60:FF:001289">
    <property type="entry name" value="Zinc finger protein 574"/>
    <property type="match status" value="1"/>
</dbReference>
<dbReference type="GO" id="GO:0005634">
    <property type="term" value="C:nucleus"/>
    <property type="evidence" value="ECO:0007669"/>
    <property type="project" value="UniProtKB-SubCell"/>
</dbReference>
<dbReference type="GO" id="GO:0003677">
    <property type="term" value="F:DNA binding"/>
    <property type="evidence" value="ECO:0007669"/>
    <property type="project" value="UniProtKB-KW"/>
</dbReference>
<keyword evidence="9" id="KW-0238">DNA-binding</keyword>
<dbReference type="GO" id="GO:0006357">
    <property type="term" value="P:regulation of transcription by RNA polymerase II"/>
    <property type="evidence" value="ECO:0007669"/>
    <property type="project" value="UniProtKB-ARBA"/>
</dbReference>
<feature type="compositionally biased region" description="Basic residues" evidence="13">
    <location>
        <begin position="376"/>
        <end position="387"/>
    </location>
</feature>
<dbReference type="FunFam" id="3.30.160.60:FF:001005">
    <property type="entry name" value="Zinc finger protein 75A"/>
    <property type="match status" value="1"/>
</dbReference>
<evidence type="ECO:0000256" key="3">
    <source>
        <dbReference type="ARBA" id="ARBA00006991"/>
    </source>
</evidence>
<feature type="region of interest" description="Disordered" evidence="13">
    <location>
        <begin position="404"/>
        <end position="747"/>
    </location>
</feature>
<feature type="compositionally biased region" description="Basic and acidic residues" evidence="13">
    <location>
        <begin position="589"/>
        <end position="607"/>
    </location>
</feature>
<evidence type="ECO:0000256" key="5">
    <source>
        <dbReference type="ARBA" id="ARBA00022737"/>
    </source>
</evidence>
<feature type="region of interest" description="Disordered" evidence="13">
    <location>
        <begin position="171"/>
        <end position="248"/>
    </location>
</feature>
<keyword evidence="4" id="KW-0479">Metal-binding</keyword>
<evidence type="ECO:0000256" key="13">
    <source>
        <dbReference type="SAM" id="MobiDB-lite"/>
    </source>
</evidence>
<organism evidence="15 16">
    <name type="scientific">Elysia crispata</name>
    <name type="common">lettuce slug</name>
    <dbReference type="NCBI Taxonomy" id="231223"/>
    <lineage>
        <taxon>Eukaryota</taxon>
        <taxon>Metazoa</taxon>
        <taxon>Spiralia</taxon>
        <taxon>Lophotrochozoa</taxon>
        <taxon>Mollusca</taxon>
        <taxon>Gastropoda</taxon>
        <taxon>Heterobranchia</taxon>
        <taxon>Euthyneura</taxon>
        <taxon>Panpulmonata</taxon>
        <taxon>Sacoglossa</taxon>
        <taxon>Placobranchoidea</taxon>
        <taxon>Plakobranchidae</taxon>
        <taxon>Elysia</taxon>
    </lineage>
</organism>
<dbReference type="PANTHER" id="PTHR24406">
    <property type="entry name" value="TRANSCRIPTIONAL REPRESSOR CTCFL-RELATED"/>
    <property type="match status" value="1"/>
</dbReference>
<dbReference type="SMART" id="SM00355">
    <property type="entry name" value="ZnF_C2H2"/>
    <property type="match status" value="5"/>
</dbReference>
<evidence type="ECO:0000256" key="1">
    <source>
        <dbReference type="ARBA" id="ARBA00003767"/>
    </source>
</evidence>
<comment type="subcellular location">
    <subcellularLocation>
        <location evidence="2">Nucleus</location>
    </subcellularLocation>
</comment>
<keyword evidence="6 12" id="KW-0863">Zinc-finger</keyword>
<keyword evidence="7" id="KW-0862">Zinc</keyword>
<dbReference type="InterPro" id="IPR013087">
    <property type="entry name" value="Znf_C2H2_type"/>
</dbReference>
<accession>A0AAE1AA78</accession>
<feature type="compositionally biased region" description="Low complexity" evidence="13">
    <location>
        <begin position="686"/>
        <end position="697"/>
    </location>
</feature>
<feature type="compositionally biased region" description="Low complexity" evidence="13">
    <location>
        <begin position="659"/>
        <end position="679"/>
    </location>
</feature>
<comment type="similarity">
    <text evidence="3">Belongs to the krueppel C2H2-type zinc-finger protein family.</text>
</comment>
<evidence type="ECO:0000259" key="14">
    <source>
        <dbReference type="PROSITE" id="PS50157"/>
    </source>
</evidence>
<dbReference type="PROSITE" id="PS00028">
    <property type="entry name" value="ZINC_FINGER_C2H2_1"/>
    <property type="match status" value="4"/>
</dbReference>
<feature type="compositionally biased region" description="Low complexity" evidence="13">
    <location>
        <begin position="626"/>
        <end position="647"/>
    </location>
</feature>
<feature type="compositionally biased region" description="Basic and acidic residues" evidence="13">
    <location>
        <begin position="556"/>
        <end position="568"/>
    </location>
</feature>
<reference evidence="15" key="1">
    <citation type="journal article" date="2023" name="G3 (Bethesda)">
        <title>A reference genome for the long-term kleptoplast-retaining sea slug Elysia crispata morphotype clarki.</title>
        <authorList>
            <person name="Eastman K.E."/>
            <person name="Pendleton A.L."/>
            <person name="Shaikh M.A."/>
            <person name="Suttiyut T."/>
            <person name="Ogas R."/>
            <person name="Tomko P."/>
            <person name="Gavelis G."/>
            <person name="Widhalm J.R."/>
            <person name="Wisecaver J.H."/>
        </authorList>
    </citation>
    <scope>NUCLEOTIDE SEQUENCE</scope>
    <source>
        <strain evidence="15">ECLA1</strain>
    </source>
</reference>
<feature type="domain" description="C2H2-type" evidence="14">
    <location>
        <begin position="45"/>
        <end position="72"/>
    </location>
</feature>
<feature type="region of interest" description="Disordered" evidence="13">
    <location>
        <begin position="313"/>
        <end position="391"/>
    </location>
</feature>